<accession>A0ABX3IJM7</accession>
<dbReference type="Gene3D" id="3.40.50.11590">
    <property type="match status" value="1"/>
</dbReference>
<sequence>MKISEVLFNEAFEFVDNSVFLEDYIIGYGLTAALLSDGRCGVSYTLREDTLGKCEEFFKCTSSTGNPVSKIDVGMGVREILKIGAFSPDPLTRSVAYAVLNSVFYYDESKYLKGDITKFLDVSFDDTVGVVGKIEPLIEYLKPVAWDVLVFDRNRNSDDVLPDWAIVDLLPKCTVVIITGATVVNGTIDWILKYVNTKRVIIVGPSTPLVEKIPVKFLAGVRVLDSKKLFKLIAHGAGTRKIIAEKLVEKVVIKGGIF</sequence>
<gene>
    <name evidence="3" type="ORF">XJ44_00470</name>
</gene>
<comment type="caution">
    <text evidence="3">The sequence shown here is derived from an EMBL/GenBank/DDBJ whole genome shotgun (WGS) entry which is preliminary data.</text>
</comment>
<name>A0ABX3IJM7_9BACT</name>
<dbReference type="InterPro" id="IPR025251">
    <property type="entry name" value="DUF4213"/>
</dbReference>
<evidence type="ECO:0000313" key="4">
    <source>
        <dbReference type="Proteomes" id="UP000242616"/>
    </source>
</evidence>
<protein>
    <recommendedName>
        <fullName evidence="5">Heavy-metal chelation domain-containing protein</fullName>
    </recommendedName>
</protein>
<dbReference type="Proteomes" id="UP000242616">
    <property type="component" value="Unassembled WGS sequence"/>
</dbReference>
<organism evidence="3 4">
    <name type="scientific">Thermosipho affectus</name>
    <dbReference type="NCBI Taxonomy" id="660294"/>
    <lineage>
        <taxon>Bacteria</taxon>
        <taxon>Thermotogati</taxon>
        <taxon>Thermotogota</taxon>
        <taxon>Thermotogae</taxon>
        <taxon>Thermotogales</taxon>
        <taxon>Fervidobacteriaceae</taxon>
        <taxon>Thermosipho</taxon>
    </lineage>
</organism>
<dbReference type="Pfam" id="PF04016">
    <property type="entry name" value="DUF364"/>
    <property type="match status" value="1"/>
</dbReference>
<dbReference type="SUPFAM" id="SSF159713">
    <property type="entry name" value="Dhaf3308-like"/>
    <property type="match status" value="1"/>
</dbReference>
<reference evidence="3 4" key="1">
    <citation type="submission" date="2015-06" db="EMBL/GenBank/DDBJ databases">
        <title>Genome sequencing of Thermotogales isolates from hydrothermal vents.</title>
        <authorList>
            <person name="Haverkamp T.H."/>
            <person name="Kublanov I.V."/>
            <person name="Nesbo C.L."/>
        </authorList>
    </citation>
    <scope>NUCLEOTIDE SEQUENCE [LARGE SCALE GENOMIC DNA]</scope>
    <source>
        <strain evidence="4">ik275mar</strain>
    </source>
</reference>
<dbReference type="InterPro" id="IPR007161">
    <property type="entry name" value="DUF364"/>
</dbReference>
<evidence type="ECO:0000259" key="1">
    <source>
        <dbReference type="Pfam" id="PF04016"/>
    </source>
</evidence>
<evidence type="ECO:0000259" key="2">
    <source>
        <dbReference type="Pfam" id="PF13938"/>
    </source>
</evidence>
<dbReference type="RefSeq" id="WP_075665126.1">
    <property type="nucleotide sequence ID" value="NZ_LBFC01000002.1"/>
</dbReference>
<feature type="domain" description="DUF4213" evidence="2">
    <location>
        <begin position="19"/>
        <end position="103"/>
    </location>
</feature>
<proteinExistence type="predicted"/>
<feature type="domain" description="Putative heavy-metal chelation" evidence="1">
    <location>
        <begin position="118"/>
        <end position="242"/>
    </location>
</feature>
<evidence type="ECO:0008006" key="5">
    <source>
        <dbReference type="Google" id="ProtNLM"/>
    </source>
</evidence>
<evidence type="ECO:0000313" key="3">
    <source>
        <dbReference type="EMBL" id="ONN28053.1"/>
    </source>
</evidence>
<dbReference type="Pfam" id="PF13938">
    <property type="entry name" value="DUF4213"/>
    <property type="match status" value="1"/>
</dbReference>
<keyword evidence="4" id="KW-1185">Reference proteome</keyword>
<dbReference type="EMBL" id="LBFC01000002">
    <property type="protein sequence ID" value="ONN28053.1"/>
    <property type="molecule type" value="Genomic_DNA"/>
</dbReference>